<evidence type="ECO:0000256" key="7">
    <source>
        <dbReference type="ARBA" id="ARBA00023136"/>
    </source>
</evidence>
<evidence type="ECO:0000256" key="5">
    <source>
        <dbReference type="ARBA" id="ARBA00022692"/>
    </source>
</evidence>
<accession>A0AAJ6AJ97</accession>
<organism evidence="11 12">
    <name type="scientific">Auritidibacter ignavus</name>
    <dbReference type="NCBI Taxonomy" id="678932"/>
    <lineage>
        <taxon>Bacteria</taxon>
        <taxon>Bacillati</taxon>
        <taxon>Actinomycetota</taxon>
        <taxon>Actinomycetes</taxon>
        <taxon>Micrococcales</taxon>
        <taxon>Micrococcaceae</taxon>
        <taxon>Auritidibacter</taxon>
    </lineage>
</organism>
<dbReference type="SUPFAM" id="SSF161098">
    <property type="entry name" value="MetI-like"/>
    <property type="match status" value="1"/>
</dbReference>
<evidence type="ECO:0000256" key="6">
    <source>
        <dbReference type="ARBA" id="ARBA00022989"/>
    </source>
</evidence>
<evidence type="ECO:0000256" key="4">
    <source>
        <dbReference type="ARBA" id="ARBA00022519"/>
    </source>
</evidence>
<dbReference type="Pfam" id="PF00528">
    <property type="entry name" value="BPD_transp_1"/>
    <property type="match status" value="1"/>
</dbReference>
<dbReference type="GO" id="GO:0005886">
    <property type="term" value="C:plasma membrane"/>
    <property type="evidence" value="ECO:0007669"/>
    <property type="project" value="UniProtKB-SubCell"/>
</dbReference>
<dbReference type="Gene3D" id="1.10.3720.10">
    <property type="entry name" value="MetI-like"/>
    <property type="match status" value="1"/>
</dbReference>
<dbReference type="AlphaFoldDB" id="A0AAJ6AJ97"/>
<feature type="transmembrane region" description="Helical" evidence="8">
    <location>
        <begin position="148"/>
        <end position="172"/>
    </location>
</feature>
<dbReference type="PANTHER" id="PTHR43357">
    <property type="entry name" value="INNER MEMBRANE ABC TRANSPORTER PERMEASE PROTEIN YDCV"/>
    <property type="match status" value="1"/>
</dbReference>
<evidence type="ECO:0000256" key="2">
    <source>
        <dbReference type="ARBA" id="ARBA00022448"/>
    </source>
</evidence>
<evidence type="ECO:0000256" key="9">
    <source>
        <dbReference type="SAM" id="MobiDB-lite"/>
    </source>
</evidence>
<feature type="transmembrane region" description="Helical" evidence="8">
    <location>
        <begin position="34"/>
        <end position="55"/>
    </location>
</feature>
<keyword evidence="12" id="KW-1185">Reference proteome</keyword>
<feature type="transmembrane region" description="Helical" evidence="8">
    <location>
        <begin position="124"/>
        <end position="142"/>
    </location>
</feature>
<feature type="transmembrane region" description="Helical" evidence="8">
    <location>
        <begin position="212"/>
        <end position="236"/>
    </location>
</feature>
<evidence type="ECO:0000259" key="10">
    <source>
        <dbReference type="PROSITE" id="PS50928"/>
    </source>
</evidence>
<dbReference type="EMBL" id="CP122566">
    <property type="protein sequence ID" value="WGH94325.1"/>
    <property type="molecule type" value="Genomic_DNA"/>
</dbReference>
<evidence type="ECO:0000313" key="12">
    <source>
        <dbReference type="Proteomes" id="UP001224674"/>
    </source>
</evidence>
<feature type="transmembrane region" description="Helical" evidence="8">
    <location>
        <begin position="90"/>
        <end position="112"/>
    </location>
</feature>
<sequence length="286" mass="30524">MARQLDTEVKQPKVPNPVPLNGRKAQGLRSSGDYNGISVAILVVAFVGLLVPWLAAAGYGFSRPNQPFTFAPLVEVLSIDGAGEAIVNTLLLTLATTILMLVLLVPTIVFLNINAPQLGKVAEIFSVLPMVVPPVALVSGVSEFYRTIAPGFITSMWSLVPLYVIIVMPLCYRAIDAGVKSLDLRTIFAASSSLGASTWTTLTQVVVPNLRVAMLSASLLCISGVFSEFAMASLLLHYTFPVYMVEVSSTSPKGVAALSFIVTIVTWLLLVSISAVANLSDKQRKN</sequence>
<keyword evidence="3" id="KW-1003">Cell membrane</keyword>
<dbReference type="InterPro" id="IPR035906">
    <property type="entry name" value="MetI-like_sf"/>
</dbReference>
<evidence type="ECO:0000256" key="1">
    <source>
        <dbReference type="ARBA" id="ARBA00004429"/>
    </source>
</evidence>
<protein>
    <recommendedName>
        <fullName evidence="10">ABC transmembrane type-1 domain-containing protein</fullName>
    </recommendedName>
</protein>
<feature type="region of interest" description="Disordered" evidence="9">
    <location>
        <begin position="1"/>
        <end position="24"/>
    </location>
</feature>
<evidence type="ECO:0000256" key="8">
    <source>
        <dbReference type="RuleBase" id="RU363032"/>
    </source>
</evidence>
<dbReference type="InterPro" id="IPR000515">
    <property type="entry name" value="MetI-like"/>
</dbReference>
<dbReference type="GO" id="GO:0055085">
    <property type="term" value="P:transmembrane transport"/>
    <property type="evidence" value="ECO:0007669"/>
    <property type="project" value="InterPro"/>
</dbReference>
<keyword evidence="7 8" id="KW-0472">Membrane</keyword>
<gene>
    <name evidence="11" type="ORF">QDX21_05935</name>
</gene>
<dbReference type="PROSITE" id="PS50928">
    <property type="entry name" value="ABC_TM1"/>
    <property type="match status" value="1"/>
</dbReference>
<keyword evidence="5 8" id="KW-0812">Transmembrane</keyword>
<evidence type="ECO:0000256" key="3">
    <source>
        <dbReference type="ARBA" id="ARBA00022475"/>
    </source>
</evidence>
<dbReference type="RefSeq" id="WP_279675372.1">
    <property type="nucleotide sequence ID" value="NZ_CP122565.1"/>
</dbReference>
<keyword evidence="4" id="KW-0997">Cell inner membrane</keyword>
<feature type="domain" description="ABC transmembrane type-1" evidence="10">
    <location>
        <begin position="86"/>
        <end position="277"/>
    </location>
</feature>
<dbReference type="Proteomes" id="UP001224674">
    <property type="component" value="Chromosome"/>
</dbReference>
<feature type="transmembrane region" description="Helical" evidence="8">
    <location>
        <begin position="256"/>
        <end position="279"/>
    </location>
</feature>
<feature type="compositionally biased region" description="Basic and acidic residues" evidence="9">
    <location>
        <begin position="1"/>
        <end position="11"/>
    </location>
</feature>
<keyword evidence="6 8" id="KW-1133">Transmembrane helix</keyword>
<dbReference type="CDD" id="cd06261">
    <property type="entry name" value="TM_PBP2"/>
    <property type="match status" value="1"/>
</dbReference>
<reference evidence="11 12" key="1">
    <citation type="submission" date="2023-03" db="EMBL/GenBank/DDBJ databases">
        <title>Complete genome sequences of several Auritidibacter ignavus strains isolated from ear infections.</title>
        <authorList>
            <person name="Baehr T."/>
            <person name="Baumhoegger A.M."/>
        </authorList>
    </citation>
    <scope>NUCLEOTIDE SEQUENCE [LARGE SCALE GENOMIC DNA]</scope>
    <source>
        <strain evidence="11 12">BABAE-6</strain>
    </source>
</reference>
<keyword evidence="2 8" id="KW-0813">Transport</keyword>
<comment type="similarity">
    <text evidence="8">Belongs to the binding-protein-dependent transport system permease family.</text>
</comment>
<evidence type="ECO:0000313" key="11">
    <source>
        <dbReference type="EMBL" id="WGH94325.1"/>
    </source>
</evidence>
<name>A0AAJ6AJ97_9MICC</name>
<comment type="subcellular location">
    <subcellularLocation>
        <location evidence="1">Cell inner membrane</location>
        <topology evidence="1">Multi-pass membrane protein</topology>
    </subcellularLocation>
    <subcellularLocation>
        <location evidence="8">Cell membrane</location>
        <topology evidence="8">Multi-pass membrane protein</topology>
    </subcellularLocation>
</comment>
<dbReference type="PANTHER" id="PTHR43357:SF4">
    <property type="entry name" value="INNER MEMBRANE ABC TRANSPORTER PERMEASE PROTEIN YDCV"/>
    <property type="match status" value="1"/>
</dbReference>
<proteinExistence type="inferred from homology"/>